<reference evidence="9" key="2">
    <citation type="submission" date="2020-09" db="EMBL/GenBank/DDBJ databases">
        <authorList>
            <person name="Sun Q."/>
            <person name="Sedlacek I."/>
        </authorList>
    </citation>
    <scope>NUCLEOTIDE SEQUENCE</scope>
    <source>
        <strain evidence="9">CCM 7897</strain>
    </source>
</reference>
<keyword evidence="4 7" id="KW-0812">Transmembrane</keyword>
<dbReference type="PANTHER" id="PTHR30151">
    <property type="entry name" value="ALKANE SULFONATE ABC TRANSPORTER-RELATED, MEMBRANE SUBUNIT"/>
    <property type="match status" value="1"/>
</dbReference>
<keyword evidence="10" id="KW-1185">Reference proteome</keyword>
<dbReference type="GO" id="GO:0055085">
    <property type="term" value="P:transmembrane transport"/>
    <property type="evidence" value="ECO:0007669"/>
    <property type="project" value="InterPro"/>
</dbReference>
<evidence type="ECO:0000256" key="5">
    <source>
        <dbReference type="ARBA" id="ARBA00022989"/>
    </source>
</evidence>
<comment type="subcellular location">
    <subcellularLocation>
        <location evidence="1 7">Cell membrane</location>
        <topology evidence="1 7">Multi-pass membrane protein</topology>
    </subcellularLocation>
</comment>
<dbReference type="AlphaFoldDB" id="A0A917BZT4"/>
<name>A0A917BZT4_9HYPH</name>
<evidence type="ECO:0000256" key="1">
    <source>
        <dbReference type="ARBA" id="ARBA00004651"/>
    </source>
</evidence>
<dbReference type="GO" id="GO:0005886">
    <property type="term" value="C:plasma membrane"/>
    <property type="evidence" value="ECO:0007669"/>
    <property type="project" value="UniProtKB-SubCell"/>
</dbReference>
<evidence type="ECO:0000313" key="10">
    <source>
        <dbReference type="Proteomes" id="UP000606044"/>
    </source>
</evidence>
<evidence type="ECO:0000256" key="4">
    <source>
        <dbReference type="ARBA" id="ARBA00022692"/>
    </source>
</evidence>
<evidence type="ECO:0000256" key="6">
    <source>
        <dbReference type="ARBA" id="ARBA00023136"/>
    </source>
</evidence>
<feature type="transmembrane region" description="Helical" evidence="7">
    <location>
        <begin position="73"/>
        <end position="101"/>
    </location>
</feature>
<evidence type="ECO:0000256" key="7">
    <source>
        <dbReference type="RuleBase" id="RU363032"/>
    </source>
</evidence>
<keyword evidence="5 7" id="KW-1133">Transmembrane helix</keyword>
<gene>
    <name evidence="9" type="ORF">GCM10007301_23530</name>
</gene>
<dbReference type="Gene3D" id="1.10.3720.10">
    <property type="entry name" value="MetI-like"/>
    <property type="match status" value="1"/>
</dbReference>
<feature type="transmembrane region" description="Helical" evidence="7">
    <location>
        <begin position="200"/>
        <end position="223"/>
    </location>
</feature>
<proteinExistence type="inferred from homology"/>
<evidence type="ECO:0000256" key="2">
    <source>
        <dbReference type="ARBA" id="ARBA00022448"/>
    </source>
</evidence>
<dbReference type="Pfam" id="PF00528">
    <property type="entry name" value="BPD_transp_1"/>
    <property type="match status" value="1"/>
</dbReference>
<feature type="transmembrane region" description="Helical" evidence="7">
    <location>
        <begin position="121"/>
        <end position="151"/>
    </location>
</feature>
<reference evidence="9" key="1">
    <citation type="journal article" date="2014" name="Int. J. Syst. Evol. Microbiol.">
        <title>Complete genome sequence of Corynebacterium casei LMG S-19264T (=DSM 44701T), isolated from a smear-ripened cheese.</title>
        <authorList>
            <consortium name="US DOE Joint Genome Institute (JGI-PGF)"/>
            <person name="Walter F."/>
            <person name="Albersmeier A."/>
            <person name="Kalinowski J."/>
            <person name="Ruckert C."/>
        </authorList>
    </citation>
    <scope>NUCLEOTIDE SEQUENCE</scope>
    <source>
        <strain evidence="9">CCM 7897</strain>
    </source>
</reference>
<evidence type="ECO:0000313" key="9">
    <source>
        <dbReference type="EMBL" id="GGF63046.1"/>
    </source>
</evidence>
<dbReference type="InterPro" id="IPR000515">
    <property type="entry name" value="MetI-like"/>
</dbReference>
<keyword evidence="3" id="KW-1003">Cell membrane</keyword>
<dbReference type="InterPro" id="IPR035906">
    <property type="entry name" value="MetI-like_sf"/>
</dbReference>
<comment type="caution">
    <text evidence="9">The sequence shown here is derived from an EMBL/GenBank/DDBJ whole genome shotgun (WGS) entry which is preliminary data.</text>
</comment>
<sequence length="266" mass="27947">MASAPATPAPAAVAVPTASPATLLRLVVIVAAVGALEIACRVGWVPMTIVLPPSVMAESLWQLLLSGSHTRDIVVSFSNVAAAASLAVVLGFLIGAILHTLPPVRGAVEPLLASYYAVPTFMFYPVFIILFGVGSGAIIAIAVLLAIVAMITATLNGIDRIPLVLGKTARMMRMGPIERALKISLPAALPYLFTGVKLSVAYAFIGVIASEFILSGAGIGHAIAYAYNNFDNRTMYGLMLLIVLAVTVINAVLDTIDRRLQARLRR</sequence>
<organism evidence="9 10">
    <name type="scientific">Azorhizobium oxalatiphilum</name>
    <dbReference type="NCBI Taxonomy" id="980631"/>
    <lineage>
        <taxon>Bacteria</taxon>
        <taxon>Pseudomonadati</taxon>
        <taxon>Pseudomonadota</taxon>
        <taxon>Alphaproteobacteria</taxon>
        <taxon>Hyphomicrobiales</taxon>
        <taxon>Xanthobacteraceae</taxon>
        <taxon>Azorhizobium</taxon>
    </lineage>
</organism>
<dbReference type="PROSITE" id="PS50928">
    <property type="entry name" value="ABC_TM1"/>
    <property type="match status" value="1"/>
</dbReference>
<accession>A0A917BZT4</accession>
<evidence type="ECO:0000259" key="8">
    <source>
        <dbReference type="PROSITE" id="PS50928"/>
    </source>
</evidence>
<comment type="similarity">
    <text evidence="7">Belongs to the binding-protein-dependent transport system permease family.</text>
</comment>
<dbReference type="PANTHER" id="PTHR30151:SF0">
    <property type="entry name" value="ABC TRANSPORTER PERMEASE PROTEIN MJ0413-RELATED"/>
    <property type="match status" value="1"/>
</dbReference>
<dbReference type="EMBL" id="BMCT01000002">
    <property type="protein sequence ID" value="GGF63046.1"/>
    <property type="molecule type" value="Genomic_DNA"/>
</dbReference>
<feature type="transmembrane region" description="Helical" evidence="7">
    <location>
        <begin position="26"/>
        <end position="52"/>
    </location>
</feature>
<keyword evidence="6 7" id="KW-0472">Membrane</keyword>
<keyword evidence="2 7" id="KW-0813">Transport</keyword>
<feature type="transmembrane region" description="Helical" evidence="7">
    <location>
        <begin position="235"/>
        <end position="256"/>
    </location>
</feature>
<dbReference type="Proteomes" id="UP000606044">
    <property type="component" value="Unassembled WGS sequence"/>
</dbReference>
<dbReference type="SUPFAM" id="SSF161098">
    <property type="entry name" value="MetI-like"/>
    <property type="match status" value="1"/>
</dbReference>
<dbReference type="CDD" id="cd06261">
    <property type="entry name" value="TM_PBP2"/>
    <property type="match status" value="1"/>
</dbReference>
<dbReference type="RefSeq" id="WP_188578620.1">
    <property type="nucleotide sequence ID" value="NZ_BMCT01000002.1"/>
</dbReference>
<protein>
    <submittedName>
        <fullName evidence="9">Nitrate ABC transporter permease</fullName>
    </submittedName>
</protein>
<feature type="domain" description="ABC transmembrane type-1" evidence="8">
    <location>
        <begin position="73"/>
        <end position="257"/>
    </location>
</feature>
<evidence type="ECO:0000256" key="3">
    <source>
        <dbReference type="ARBA" id="ARBA00022475"/>
    </source>
</evidence>